<feature type="transmembrane region" description="Helical" evidence="1">
    <location>
        <begin position="310"/>
        <end position="328"/>
    </location>
</feature>
<reference evidence="2 3" key="1">
    <citation type="submission" date="2023-03" db="EMBL/GenBank/DDBJ databases">
        <title>MT1 and MT2 Draft Genomes of Novel Species.</title>
        <authorList>
            <person name="Venkateswaran K."/>
        </authorList>
    </citation>
    <scope>NUCLEOTIDE SEQUENCE [LARGE SCALE GENOMIC DNA]</scope>
    <source>
        <strain evidence="2 3">IF8SW-P5</strain>
    </source>
</reference>
<feature type="transmembrane region" description="Helical" evidence="1">
    <location>
        <begin position="240"/>
        <end position="260"/>
    </location>
</feature>
<sequence>MSAPASTASDRDVQPPVSERIPALRREAVAMALVAVFTVTVSLLPLAFNRQFYFFADTPDGAYGQWYELGQQLAAGNWPLMNPAAWMAGNYVAEGQWGLWNPLILATGLFVSASANAVVASTVIKVFFLAVGATGVYALTRVYGARREWAIVAGIAAPFAGFTFFMDAPSWVTNMITWAFFAWAAAALRLWITRGAAWILAVYVAVYLLITVGYVQGTLMLVFFFIALLLEAAFRRDGTAAVRTLVAGVPAALIALAVYLPGVLTASVTARSSEIANDGFLVVTLTGLFTSSVPSGQVDLTGWWGRYTDVPLLYIFWLLPLLAVVPWSRVRQGWAKWSTLVLFGGMAAALAVGPSTLGPLRFPARTMPWVALVVICLTCLLLSRAEGKWVLSRVRVLTVGVLWAAPFWLAFSQVPPGWRRHLVFAAVTGAALLGIVLLRRARHGARKRTVAVIAATGIVVVGIQSAMFADSLVSRAPYEDEASAYTEGMPTGYGEGMVVGSPLGMPESVFDEVEFANMWYLTDRVNVLNLYTPVEYQAMAQDLCLAYDGRTCPDAVDKIFDTDPETGAVVADLMSLDSVQILEDDVRDIDDLIALTPPAGWTRSFVGQHSVVWTRDVPTGEVGSVSWTSPGTEVEVIEDTPLQTTFRVTAVPADGGRVALSRLAWPGYQVDGADLGAPLRGYLTSVDVPADATGSLITVAFAPPAWPLIVGGMLGSALFTAAAAVFAVRRRRRRVARP</sequence>
<dbReference type="Proteomes" id="UP001630303">
    <property type="component" value="Unassembled WGS sequence"/>
</dbReference>
<feature type="transmembrane region" description="Helical" evidence="1">
    <location>
        <begin position="394"/>
        <end position="411"/>
    </location>
</feature>
<keyword evidence="1" id="KW-1133">Transmembrane helix</keyword>
<feature type="transmembrane region" description="Helical" evidence="1">
    <location>
        <begin position="340"/>
        <end position="360"/>
    </location>
</feature>
<evidence type="ECO:0000313" key="3">
    <source>
        <dbReference type="Proteomes" id="UP001630303"/>
    </source>
</evidence>
<dbReference type="EMBL" id="JAROCE010000004">
    <property type="protein sequence ID" value="MFM2721336.1"/>
    <property type="molecule type" value="Genomic_DNA"/>
</dbReference>
<evidence type="ECO:0000256" key="1">
    <source>
        <dbReference type="SAM" id="Phobius"/>
    </source>
</evidence>
<keyword evidence="3" id="KW-1185">Reference proteome</keyword>
<protein>
    <submittedName>
        <fullName evidence="2">Uncharacterized protein</fullName>
    </submittedName>
</protein>
<name>A0ABW9GJL6_9MICO</name>
<gene>
    <name evidence="2" type="ORF">P5G46_12535</name>
</gene>
<comment type="caution">
    <text evidence="2">The sequence shown here is derived from an EMBL/GenBank/DDBJ whole genome shotgun (WGS) entry which is preliminary data.</text>
</comment>
<evidence type="ECO:0000313" key="2">
    <source>
        <dbReference type="EMBL" id="MFM2721336.1"/>
    </source>
</evidence>
<feature type="transmembrane region" description="Helical" evidence="1">
    <location>
        <begin position="450"/>
        <end position="469"/>
    </location>
</feature>
<feature type="transmembrane region" description="Helical" evidence="1">
    <location>
        <begin position="149"/>
        <end position="168"/>
    </location>
</feature>
<feature type="transmembrane region" description="Helical" evidence="1">
    <location>
        <begin position="28"/>
        <end position="48"/>
    </location>
</feature>
<feature type="transmembrane region" description="Helical" evidence="1">
    <location>
        <begin position="417"/>
        <end position="438"/>
    </location>
</feature>
<dbReference type="RefSeq" id="WP_408905830.1">
    <property type="nucleotide sequence ID" value="NZ_JAROCE010000004.1"/>
</dbReference>
<feature type="transmembrane region" description="Helical" evidence="1">
    <location>
        <begin position="366"/>
        <end position="382"/>
    </location>
</feature>
<feature type="transmembrane region" description="Helical" evidence="1">
    <location>
        <begin position="175"/>
        <end position="192"/>
    </location>
</feature>
<feature type="transmembrane region" description="Helical" evidence="1">
    <location>
        <begin position="198"/>
        <end position="228"/>
    </location>
</feature>
<organism evidence="2 3">
    <name type="scientific">Microbacterium mcarthurae</name>
    <dbReference type="NCBI Taxonomy" id="3035918"/>
    <lineage>
        <taxon>Bacteria</taxon>
        <taxon>Bacillati</taxon>
        <taxon>Actinomycetota</taxon>
        <taxon>Actinomycetes</taxon>
        <taxon>Micrococcales</taxon>
        <taxon>Microbacteriaceae</taxon>
        <taxon>Microbacterium</taxon>
    </lineage>
</organism>
<accession>A0ABW9GJL6</accession>
<feature type="transmembrane region" description="Helical" evidence="1">
    <location>
        <begin position="705"/>
        <end position="728"/>
    </location>
</feature>
<feature type="transmembrane region" description="Helical" evidence="1">
    <location>
        <begin position="126"/>
        <end position="143"/>
    </location>
</feature>
<keyword evidence="1" id="KW-0812">Transmembrane</keyword>
<keyword evidence="1" id="KW-0472">Membrane</keyword>
<proteinExistence type="predicted"/>